<proteinExistence type="predicted"/>
<dbReference type="AlphaFoldDB" id="A0A9P5N5V0"/>
<dbReference type="EMBL" id="WHVB01000001">
    <property type="protein sequence ID" value="KAF8487212.1"/>
    <property type="molecule type" value="Genomic_DNA"/>
</dbReference>
<name>A0A9P5N5V0_9AGAM</name>
<gene>
    <name evidence="3" type="ORF">DFH94DRAFT_18382</name>
</gene>
<keyword evidence="2" id="KW-0732">Signal</keyword>
<accession>A0A9P5N5V0</accession>
<evidence type="ECO:0000256" key="1">
    <source>
        <dbReference type="SAM" id="MobiDB-lite"/>
    </source>
</evidence>
<feature type="chain" id="PRO_5040213961" description="Secreted protein" evidence="2">
    <location>
        <begin position="21"/>
        <end position="89"/>
    </location>
</feature>
<organism evidence="3 4">
    <name type="scientific">Russula ochroleuca</name>
    <dbReference type="NCBI Taxonomy" id="152965"/>
    <lineage>
        <taxon>Eukaryota</taxon>
        <taxon>Fungi</taxon>
        <taxon>Dikarya</taxon>
        <taxon>Basidiomycota</taxon>
        <taxon>Agaricomycotina</taxon>
        <taxon>Agaricomycetes</taxon>
        <taxon>Russulales</taxon>
        <taxon>Russulaceae</taxon>
        <taxon>Russula</taxon>
    </lineage>
</organism>
<protein>
    <recommendedName>
        <fullName evidence="5">Secreted protein</fullName>
    </recommendedName>
</protein>
<reference evidence="3" key="1">
    <citation type="submission" date="2019-10" db="EMBL/GenBank/DDBJ databases">
        <authorList>
            <consortium name="DOE Joint Genome Institute"/>
            <person name="Kuo A."/>
            <person name="Miyauchi S."/>
            <person name="Kiss E."/>
            <person name="Drula E."/>
            <person name="Kohler A."/>
            <person name="Sanchez-Garcia M."/>
            <person name="Andreopoulos B."/>
            <person name="Barry K.W."/>
            <person name="Bonito G."/>
            <person name="Buee M."/>
            <person name="Carver A."/>
            <person name="Chen C."/>
            <person name="Cichocki N."/>
            <person name="Clum A."/>
            <person name="Culley D."/>
            <person name="Crous P.W."/>
            <person name="Fauchery L."/>
            <person name="Girlanda M."/>
            <person name="Hayes R."/>
            <person name="Keri Z."/>
            <person name="LaButti K."/>
            <person name="Lipzen A."/>
            <person name="Lombard V."/>
            <person name="Magnuson J."/>
            <person name="Maillard F."/>
            <person name="Morin E."/>
            <person name="Murat C."/>
            <person name="Nolan M."/>
            <person name="Ohm R."/>
            <person name="Pangilinan J."/>
            <person name="Pereira M."/>
            <person name="Perotto S."/>
            <person name="Peter M."/>
            <person name="Riley R."/>
            <person name="Sitrit Y."/>
            <person name="Stielow B."/>
            <person name="Szollosi G."/>
            <person name="Zifcakova L."/>
            <person name="Stursova M."/>
            <person name="Spatafora J.W."/>
            <person name="Tedersoo L."/>
            <person name="Vaario L.-M."/>
            <person name="Yamada A."/>
            <person name="Yan M."/>
            <person name="Wang P."/>
            <person name="Xu J."/>
            <person name="Bruns T."/>
            <person name="Baldrian P."/>
            <person name="Vilgalys R."/>
            <person name="Henrissat B."/>
            <person name="Grigoriev I.V."/>
            <person name="Hibbett D."/>
            <person name="Nagy L.G."/>
            <person name="Martin F.M."/>
        </authorList>
    </citation>
    <scope>NUCLEOTIDE SEQUENCE</scope>
    <source>
        <strain evidence="3">Prilba</strain>
    </source>
</reference>
<reference evidence="3" key="2">
    <citation type="journal article" date="2020" name="Nat. Commun.">
        <title>Large-scale genome sequencing of mycorrhizal fungi provides insights into the early evolution of symbiotic traits.</title>
        <authorList>
            <person name="Miyauchi S."/>
            <person name="Kiss E."/>
            <person name="Kuo A."/>
            <person name="Drula E."/>
            <person name="Kohler A."/>
            <person name="Sanchez-Garcia M."/>
            <person name="Morin E."/>
            <person name="Andreopoulos B."/>
            <person name="Barry K.W."/>
            <person name="Bonito G."/>
            <person name="Buee M."/>
            <person name="Carver A."/>
            <person name="Chen C."/>
            <person name="Cichocki N."/>
            <person name="Clum A."/>
            <person name="Culley D."/>
            <person name="Crous P.W."/>
            <person name="Fauchery L."/>
            <person name="Girlanda M."/>
            <person name="Hayes R.D."/>
            <person name="Keri Z."/>
            <person name="LaButti K."/>
            <person name="Lipzen A."/>
            <person name="Lombard V."/>
            <person name="Magnuson J."/>
            <person name="Maillard F."/>
            <person name="Murat C."/>
            <person name="Nolan M."/>
            <person name="Ohm R.A."/>
            <person name="Pangilinan J."/>
            <person name="Pereira M.F."/>
            <person name="Perotto S."/>
            <person name="Peter M."/>
            <person name="Pfister S."/>
            <person name="Riley R."/>
            <person name="Sitrit Y."/>
            <person name="Stielow J.B."/>
            <person name="Szollosi G."/>
            <person name="Zifcakova L."/>
            <person name="Stursova M."/>
            <person name="Spatafora J.W."/>
            <person name="Tedersoo L."/>
            <person name="Vaario L.M."/>
            <person name="Yamada A."/>
            <person name="Yan M."/>
            <person name="Wang P."/>
            <person name="Xu J."/>
            <person name="Bruns T."/>
            <person name="Baldrian P."/>
            <person name="Vilgalys R."/>
            <person name="Dunand C."/>
            <person name="Henrissat B."/>
            <person name="Grigoriev I.V."/>
            <person name="Hibbett D."/>
            <person name="Nagy L.G."/>
            <person name="Martin F.M."/>
        </authorList>
    </citation>
    <scope>NUCLEOTIDE SEQUENCE</scope>
    <source>
        <strain evidence="3">Prilba</strain>
    </source>
</reference>
<evidence type="ECO:0000313" key="4">
    <source>
        <dbReference type="Proteomes" id="UP000759537"/>
    </source>
</evidence>
<keyword evidence="4" id="KW-1185">Reference proteome</keyword>
<comment type="caution">
    <text evidence="3">The sequence shown here is derived from an EMBL/GenBank/DDBJ whole genome shotgun (WGS) entry which is preliminary data.</text>
</comment>
<dbReference type="Proteomes" id="UP000759537">
    <property type="component" value="Unassembled WGS sequence"/>
</dbReference>
<sequence length="89" mass="9718">MLLCVFLTIFANWSLTLTRAKQRQQNTNKRRRSGSERKGPDTGAQVSAATQRTCTSNYGAGVCITSSPRHDAVMVDASGKGCVKRKTQL</sequence>
<evidence type="ECO:0000256" key="2">
    <source>
        <dbReference type="SAM" id="SignalP"/>
    </source>
</evidence>
<evidence type="ECO:0008006" key="5">
    <source>
        <dbReference type="Google" id="ProtNLM"/>
    </source>
</evidence>
<feature type="region of interest" description="Disordered" evidence="1">
    <location>
        <begin position="20"/>
        <end position="50"/>
    </location>
</feature>
<feature type="signal peptide" evidence="2">
    <location>
        <begin position="1"/>
        <end position="20"/>
    </location>
</feature>
<evidence type="ECO:0000313" key="3">
    <source>
        <dbReference type="EMBL" id="KAF8487212.1"/>
    </source>
</evidence>